<dbReference type="InterPro" id="IPR002938">
    <property type="entry name" value="FAD-bd"/>
</dbReference>
<comment type="caution">
    <text evidence="5">The sequence shown here is derived from an EMBL/GenBank/DDBJ whole genome shotgun (WGS) entry which is preliminary data.</text>
</comment>
<dbReference type="Gene3D" id="3.30.70.2450">
    <property type="match status" value="1"/>
</dbReference>
<keyword evidence="6" id="KW-1185">Reference proteome</keyword>
<evidence type="ECO:0000259" key="4">
    <source>
        <dbReference type="Pfam" id="PF01494"/>
    </source>
</evidence>
<dbReference type="Gene3D" id="3.50.50.60">
    <property type="entry name" value="FAD/NAD(P)-binding domain"/>
    <property type="match status" value="1"/>
</dbReference>
<protein>
    <submittedName>
        <fullName evidence="5">2-polyprenyl-6-methoxyphenol hydroxylase-like FAD-dependent oxidoreductase</fullName>
    </submittedName>
</protein>
<evidence type="ECO:0000313" key="5">
    <source>
        <dbReference type="EMBL" id="RKS79337.1"/>
    </source>
</evidence>
<accession>A0A495QZ49</accession>
<comment type="cofactor">
    <cofactor evidence="1">
        <name>FAD</name>
        <dbReference type="ChEBI" id="CHEBI:57692"/>
    </cofactor>
</comment>
<proteinExistence type="predicted"/>
<evidence type="ECO:0000256" key="3">
    <source>
        <dbReference type="ARBA" id="ARBA00022827"/>
    </source>
</evidence>
<dbReference type="EMBL" id="RBWU01000001">
    <property type="protein sequence ID" value="RKS79337.1"/>
    <property type="molecule type" value="Genomic_DNA"/>
</dbReference>
<organism evidence="5 6">
    <name type="scientific">Actinomadura pelletieri DSM 43383</name>
    <dbReference type="NCBI Taxonomy" id="1120940"/>
    <lineage>
        <taxon>Bacteria</taxon>
        <taxon>Bacillati</taxon>
        <taxon>Actinomycetota</taxon>
        <taxon>Actinomycetes</taxon>
        <taxon>Streptosporangiales</taxon>
        <taxon>Thermomonosporaceae</taxon>
        <taxon>Actinomadura</taxon>
    </lineage>
</organism>
<dbReference type="GO" id="GO:0071949">
    <property type="term" value="F:FAD binding"/>
    <property type="evidence" value="ECO:0007669"/>
    <property type="project" value="InterPro"/>
</dbReference>
<dbReference type="PANTHER" id="PTHR43004:SF19">
    <property type="entry name" value="BINDING MONOOXYGENASE, PUTATIVE (JCVI)-RELATED"/>
    <property type="match status" value="1"/>
</dbReference>
<feature type="domain" description="FAD-binding" evidence="4">
    <location>
        <begin position="2"/>
        <end position="334"/>
    </location>
</feature>
<sequence>MFDVMVIGGGPTGMMLAAELRLHGVHVVVLEKDAEPTGIARSLGLHVRSIEVMDQRGLLDRFLAHGRKYPLHGHFAGIDKPQPDRMDTAHSYLLGIPQPVTDRLLAERAAELGAEIRRGRELVGLSQDDDGVTAELADGTRLRARYLVGCDGGRSTVRKLLGVAFPGEPAGTEWLVGEMEMTEDPATIAAVVADVRQTNRGFGAGPLGDGSFRVVVPAAGVADDSTVPPTFEELKGQLRTFAGTDFGAHSPRWLSRFGDATRLAERYRVGRVLLAGDAAHVHPPLGGQGLNLGVQDAFNLGWKLAAAVAGWAPEGLLDSYHTERHPVAADVLNNTRAQSELLSLRPGAQAVRGLIAELMDFEDVNRFLIEKITAIGVRYDFGDGHELLGRRLRDVKLKRGRLYDLTHDGRGLLLDQTGRLSVAGWTDRVDLVHDVSEELDVPAVLLRPDGHVAWVGDEQQDLLDHLPGWFGSPRDDQVPASGQVHPKR</sequence>
<dbReference type="PRINTS" id="PR00420">
    <property type="entry name" value="RNGMNOXGNASE"/>
</dbReference>
<dbReference type="PANTHER" id="PTHR43004">
    <property type="entry name" value="TRK SYSTEM POTASSIUM UPTAKE PROTEIN"/>
    <property type="match status" value="1"/>
</dbReference>
<keyword evidence="2" id="KW-0285">Flavoprotein</keyword>
<gene>
    <name evidence="5" type="ORF">BZB76_0798</name>
</gene>
<evidence type="ECO:0000313" key="6">
    <source>
        <dbReference type="Proteomes" id="UP000274601"/>
    </source>
</evidence>
<dbReference type="GO" id="GO:0016709">
    <property type="term" value="F:oxidoreductase activity, acting on paired donors, with incorporation or reduction of molecular oxygen, NAD(P)H as one donor, and incorporation of one atom of oxygen"/>
    <property type="evidence" value="ECO:0007669"/>
    <property type="project" value="UniProtKB-ARBA"/>
</dbReference>
<dbReference type="Pfam" id="PF01494">
    <property type="entry name" value="FAD_binding_3"/>
    <property type="match status" value="1"/>
</dbReference>
<dbReference type="RefSeq" id="WP_121432863.1">
    <property type="nucleotide sequence ID" value="NZ_RBWU01000001.1"/>
</dbReference>
<dbReference type="InterPro" id="IPR050641">
    <property type="entry name" value="RIFMO-like"/>
</dbReference>
<dbReference type="NCBIfam" id="NF033145">
    <property type="entry name" value="rif_monoox"/>
    <property type="match status" value="1"/>
</dbReference>
<reference evidence="5 6" key="1">
    <citation type="submission" date="2018-10" db="EMBL/GenBank/DDBJ databases">
        <title>Genomic Encyclopedia of Archaeal and Bacterial Type Strains, Phase II (KMG-II): from individual species to whole genera.</title>
        <authorList>
            <person name="Goeker M."/>
        </authorList>
    </citation>
    <scope>NUCLEOTIDE SEQUENCE [LARGE SCALE GENOMIC DNA]</scope>
    <source>
        <strain evidence="5 6">DSM 43383</strain>
    </source>
</reference>
<keyword evidence="3" id="KW-0274">FAD</keyword>
<dbReference type="Pfam" id="PF21274">
    <property type="entry name" value="Rng_hyd_C"/>
    <property type="match status" value="1"/>
</dbReference>
<dbReference type="OrthoDB" id="8670884at2"/>
<dbReference type="InterPro" id="IPR036188">
    <property type="entry name" value="FAD/NAD-bd_sf"/>
</dbReference>
<evidence type="ECO:0000256" key="1">
    <source>
        <dbReference type="ARBA" id="ARBA00001974"/>
    </source>
</evidence>
<dbReference type="Gene3D" id="3.40.30.120">
    <property type="match status" value="1"/>
</dbReference>
<dbReference type="Proteomes" id="UP000274601">
    <property type="component" value="Unassembled WGS sequence"/>
</dbReference>
<name>A0A495QZ49_9ACTN</name>
<dbReference type="SUPFAM" id="SSF51905">
    <property type="entry name" value="FAD/NAD(P)-binding domain"/>
    <property type="match status" value="1"/>
</dbReference>
<evidence type="ECO:0000256" key="2">
    <source>
        <dbReference type="ARBA" id="ARBA00022630"/>
    </source>
</evidence>
<dbReference type="AlphaFoldDB" id="A0A495QZ49"/>